<dbReference type="GO" id="GO:0009428">
    <property type="term" value="C:bacterial-type flagellum basal body, distal rod, P ring"/>
    <property type="evidence" value="ECO:0007669"/>
    <property type="project" value="InterPro"/>
</dbReference>
<comment type="function">
    <text evidence="1 5">Assembles around the rod to form the L-ring and probably protects the motor/basal body from shearing forces during rotation.</text>
</comment>
<dbReference type="InterPro" id="IPR001782">
    <property type="entry name" value="Flag_FlgI"/>
</dbReference>
<keyword evidence="4 5" id="KW-0975">Bacterial flagellum</keyword>
<keyword evidence="6" id="KW-0969">Cilium</keyword>
<dbReference type="EMBL" id="QZKU01000012">
    <property type="protein sequence ID" value="RJP26167.1"/>
    <property type="molecule type" value="Genomic_DNA"/>
</dbReference>
<dbReference type="PRINTS" id="PR01010">
    <property type="entry name" value="FLGPRINGFLGI"/>
</dbReference>
<evidence type="ECO:0000256" key="5">
    <source>
        <dbReference type="HAMAP-Rule" id="MF_00416"/>
    </source>
</evidence>
<evidence type="ECO:0000256" key="4">
    <source>
        <dbReference type="ARBA" id="ARBA00023143"/>
    </source>
</evidence>
<accession>A0A3A4P0A5</accession>
<proteinExistence type="inferred from homology"/>
<comment type="subcellular location">
    <subcellularLocation>
        <location evidence="2 5">Bacterial flagellum basal body</location>
    </subcellularLocation>
</comment>
<feature type="signal peptide" evidence="5">
    <location>
        <begin position="1"/>
        <end position="43"/>
    </location>
</feature>
<organism evidence="6 7">
    <name type="scientific">Abyssobacteria bacterium (strain SURF_5)</name>
    <dbReference type="NCBI Taxonomy" id="2093360"/>
    <lineage>
        <taxon>Bacteria</taxon>
        <taxon>Pseudomonadati</taxon>
        <taxon>Candidatus Hydrogenedentota</taxon>
        <taxon>Candidatus Abyssobacteria</taxon>
    </lineage>
</organism>
<evidence type="ECO:0000313" key="7">
    <source>
        <dbReference type="Proteomes" id="UP000265882"/>
    </source>
</evidence>
<keyword evidence="6" id="KW-0966">Cell projection</keyword>
<dbReference type="GO" id="GO:0071973">
    <property type="term" value="P:bacterial-type flagellum-dependent cell motility"/>
    <property type="evidence" value="ECO:0007669"/>
    <property type="project" value="InterPro"/>
</dbReference>
<evidence type="ECO:0000256" key="3">
    <source>
        <dbReference type="ARBA" id="ARBA00022729"/>
    </source>
</evidence>
<keyword evidence="3 5" id="KW-0732">Signal</keyword>
<dbReference type="Pfam" id="PF02119">
    <property type="entry name" value="FlgI"/>
    <property type="match status" value="1"/>
</dbReference>
<dbReference type="GO" id="GO:0030288">
    <property type="term" value="C:outer membrane-bounded periplasmic space"/>
    <property type="evidence" value="ECO:0007669"/>
    <property type="project" value="InterPro"/>
</dbReference>
<comment type="caution">
    <text evidence="6">The sequence shown here is derived from an EMBL/GenBank/DDBJ whole genome shotgun (WGS) entry which is preliminary data.</text>
</comment>
<reference evidence="6 7" key="1">
    <citation type="journal article" date="2017" name="ISME J.">
        <title>Energy and carbon metabolisms in a deep terrestrial subsurface fluid microbial community.</title>
        <authorList>
            <person name="Momper L."/>
            <person name="Jungbluth S.P."/>
            <person name="Lee M.D."/>
            <person name="Amend J.P."/>
        </authorList>
    </citation>
    <scope>NUCLEOTIDE SEQUENCE [LARGE SCALE GENOMIC DNA]</scope>
    <source>
        <strain evidence="6">SURF_5</strain>
    </source>
</reference>
<dbReference type="NCBIfam" id="NF003676">
    <property type="entry name" value="PRK05303.1"/>
    <property type="match status" value="1"/>
</dbReference>
<dbReference type="GO" id="GO:0005198">
    <property type="term" value="F:structural molecule activity"/>
    <property type="evidence" value="ECO:0007669"/>
    <property type="project" value="InterPro"/>
</dbReference>
<comment type="subunit">
    <text evidence="5">The basal body constitutes a major portion of the flagellar organelle and consists of four rings (L,P,S, and M) mounted on a central rod.</text>
</comment>
<dbReference type="PANTHER" id="PTHR30381:SF0">
    <property type="entry name" value="FLAGELLAR P-RING PROTEIN"/>
    <property type="match status" value="1"/>
</dbReference>
<dbReference type="Proteomes" id="UP000265882">
    <property type="component" value="Unassembled WGS sequence"/>
</dbReference>
<gene>
    <name evidence="5" type="primary">flgI</name>
    <name evidence="6" type="ORF">C4520_00995</name>
</gene>
<evidence type="ECO:0000313" key="6">
    <source>
        <dbReference type="EMBL" id="RJP26167.1"/>
    </source>
</evidence>
<dbReference type="PANTHER" id="PTHR30381">
    <property type="entry name" value="FLAGELLAR P-RING PERIPLASMIC PROTEIN FLGI"/>
    <property type="match status" value="1"/>
</dbReference>
<evidence type="ECO:0000256" key="2">
    <source>
        <dbReference type="ARBA" id="ARBA00004117"/>
    </source>
</evidence>
<dbReference type="HAMAP" id="MF_00416">
    <property type="entry name" value="FlgI"/>
    <property type="match status" value="1"/>
</dbReference>
<feature type="chain" id="PRO_5017490439" description="Flagellar P-ring protein" evidence="5">
    <location>
        <begin position="44"/>
        <end position="367"/>
    </location>
</feature>
<name>A0A3A4P0A5_ABYX5</name>
<evidence type="ECO:0000256" key="1">
    <source>
        <dbReference type="ARBA" id="ARBA00002591"/>
    </source>
</evidence>
<comment type="similarity">
    <text evidence="5">Belongs to the FlgI family.</text>
</comment>
<sequence length="367" mass="38768" precursor="true">MAILKKIMDKARFRTRANPVSRNLQKWSLSLFLALAVAAPALAQQIARVKDVAYVRGVRSNQLVGYGLVAGLNGTGDGRRVPFTRQMLANMVNQFGVTFDSVQLRAENVAAVMVTAELPPYAKEGAKLDATVSAIGDAESLQGGTLLLTALRAGNNEVYAVAQGPVSVGTPSTGRRMRGAHLTTGLAVQGAIVEKEVPSTIVGETDTLTICLRRADFTTAMRTADAINLHFHQKVAEAVDGGSIAVKIPQSYTGDTIGFISEMELAPVEPDTLAKVVINERTGTIVVGKDAVITPVAVSHGDIRIFVGGRDEAAALPDELHVLELYGAKVGEVASALNAIGVRPEDLVAIFEAIDRAGALQATLEFM</sequence>
<dbReference type="AlphaFoldDB" id="A0A3A4P0A5"/>
<protein>
    <recommendedName>
        <fullName evidence="5">Flagellar P-ring protein</fullName>
    </recommendedName>
    <alternativeName>
        <fullName evidence="5">Basal body P-ring protein</fullName>
    </alternativeName>
</protein>
<keyword evidence="6" id="KW-0282">Flagellum</keyword>